<protein>
    <submittedName>
        <fullName evidence="4">Uncharacterized protein</fullName>
    </submittedName>
</protein>
<dbReference type="GO" id="GO:0006397">
    <property type="term" value="P:mRNA processing"/>
    <property type="evidence" value="ECO:0007669"/>
    <property type="project" value="InterPro"/>
</dbReference>
<dbReference type="Proteomes" id="UP001314263">
    <property type="component" value="Unassembled WGS sequence"/>
</dbReference>
<dbReference type="AlphaFoldDB" id="A0AAV1IC00"/>
<organism evidence="4 5">
    <name type="scientific">Coccomyxa viridis</name>
    <dbReference type="NCBI Taxonomy" id="1274662"/>
    <lineage>
        <taxon>Eukaryota</taxon>
        <taxon>Viridiplantae</taxon>
        <taxon>Chlorophyta</taxon>
        <taxon>core chlorophytes</taxon>
        <taxon>Trebouxiophyceae</taxon>
        <taxon>Trebouxiophyceae incertae sedis</taxon>
        <taxon>Coccomyxaceae</taxon>
        <taxon>Coccomyxa</taxon>
    </lineage>
</organism>
<comment type="caution">
    <text evidence="4">The sequence shown here is derived from an EMBL/GenBank/DDBJ whole genome shotgun (WGS) entry which is preliminary data.</text>
</comment>
<dbReference type="EMBL" id="CAUYUE010000009">
    <property type="protein sequence ID" value="CAK0784060.1"/>
    <property type="molecule type" value="Genomic_DNA"/>
</dbReference>
<dbReference type="InterPro" id="IPR008501">
    <property type="entry name" value="THOC7/Mft1"/>
</dbReference>
<accession>A0AAV1IC00</accession>
<keyword evidence="3" id="KW-0175">Coiled coil</keyword>
<dbReference type="Pfam" id="PF05615">
    <property type="entry name" value="THOC7"/>
    <property type="match status" value="1"/>
</dbReference>
<evidence type="ECO:0000256" key="3">
    <source>
        <dbReference type="SAM" id="Coils"/>
    </source>
</evidence>
<evidence type="ECO:0000313" key="5">
    <source>
        <dbReference type="Proteomes" id="UP001314263"/>
    </source>
</evidence>
<comment type="subcellular location">
    <subcellularLocation>
        <location evidence="1">Nucleus</location>
    </subcellularLocation>
</comment>
<reference evidence="4 5" key="1">
    <citation type="submission" date="2023-10" db="EMBL/GenBank/DDBJ databases">
        <authorList>
            <person name="Maclean D."/>
            <person name="Macfadyen A."/>
        </authorList>
    </citation>
    <scope>NUCLEOTIDE SEQUENCE [LARGE SCALE GENOMIC DNA]</scope>
</reference>
<gene>
    <name evidence="4" type="ORF">CVIRNUC_007263</name>
</gene>
<dbReference type="GO" id="GO:0000445">
    <property type="term" value="C:THO complex part of transcription export complex"/>
    <property type="evidence" value="ECO:0007669"/>
    <property type="project" value="InterPro"/>
</dbReference>
<feature type="coiled-coil region" evidence="3">
    <location>
        <begin position="92"/>
        <end position="129"/>
    </location>
</feature>
<keyword evidence="5" id="KW-1185">Reference proteome</keyword>
<keyword evidence="2" id="KW-0539">Nucleus</keyword>
<sequence length="191" mass="21179">MENDSNIRYRVVTGVTTTRGDPPFVRLTQAFLALSNSLEGGKPDFQIWLFRALCNEVLNTEGQVRRHHAIQGACAREIERYSTKQSEIESAISAAAAEIEQAKTTLQEAQTLRANLEEYERKKESLMQYASRSASAAEQQRVLDDVAAVQADRNQADGMLQLRSKQFGTLLHVLEILQQAISEAPSLGVAS</sequence>
<name>A0AAV1IC00_9CHLO</name>
<evidence type="ECO:0000313" key="4">
    <source>
        <dbReference type="EMBL" id="CAK0784060.1"/>
    </source>
</evidence>
<evidence type="ECO:0000256" key="1">
    <source>
        <dbReference type="ARBA" id="ARBA00004123"/>
    </source>
</evidence>
<proteinExistence type="predicted"/>
<evidence type="ECO:0000256" key="2">
    <source>
        <dbReference type="ARBA" id="ARBA00023242"/>
    </source>
</evidence>